<dbReference type="Gene3D" id="3.30.70.270">
    <property type="match status" value="1"/>
</dbReference>
<keyword evidence="4" id="KW-1185">Reference proteome</keyword>
<dbReference type="Proteomes" id="UP001231189">
    <property type="component" value="Unassembled WGS sequence"/>
</dbReference>
<comment type="caution">
    <text evidence="3">The sequence shown here is derived from an EMBL/GenBank/DDBJ whole genome shotgun (WGS) entry which is preliminary data.</text>
</comment>
<feature type="domain" description="Chromo" evidence="2">
    <location>
        <begin position="372"/>
        <end position="415"/>
    </location>
</feature>
<protein>
    <recommendedName>
        <fullName evidence="2">Chromo domain-containing protein</fullName>
    </recommendedName>
</protein>
<dbReference type="InterPro" id="IPR050951">
    <property type="entry name" value="Retrovirus_Pol_polyprotein"/>
</dbReference>
<evidence type="ECO:0000313" key="4">
    <source>
        <dbReference type="Proteomes" id="UP001231189"/>
    </source>
</evidence>
<keyword evidence="1" id="KW-0511">Multifunctional enzyme</keyword>
<evidence type="ECO:0000256" key="1">
    <source>
        <dbReference type="ARBA" id="ARBA00023268"/>
    </source>
</evidence>
<accession>A0AAD8TCK2</accession>
<evidence type="ECO:0000259" key="2">
    <source>
        <dbReference type="PROSITE" id="PS50013"/>
    </source>
</evidence>
<dbReference type="Pfam" id="PF24626">
    <property type="entry name" value="SH3_Tf2-1"/>
    <property type="match status" value="1"/>
</dbReference>
<dbReference type="InterPro" id="IPR056924">
    <property type="entry name" value="SH3_Tf2-1"/>
</dbReference>
<dbReference type="InterPro" id="IPR016197">
    <property type="entry name" value="Chromo-like_dom_sf"/>
</dbReference>
<proteinExistence type="predicted"/>
<dbReference type="FunFam" id="3.30.70.270:FF:000020">
    <property type="entry name" value="Transposon Tf2-6 polyprotein-like Protein"/>
    <property type="match status" value="1"/>
</dbReference>
<dbReference type="GO" id="GO:0003824">
    <property type="term" value="F:catalytic activity"/>
    <property type="evidence" value="ECO:0007669"/>
    <property type="project" value="UniProtKB-KW"/>
</dbReference>
<dbReference type="PROSITE" id="PS50013">
    <property type="entry name" value="CHROMO_2"/>
    <property type="match status" value="1"/>
</dbReference>
<gene>
    <name evidence="3" type="ORF">QYE76_040152</name>
</gene>
<dbReference type="AlphaFoldDB" id="A0AAD8TCK2"/>
<dbReference type="PANTHER" id="PTHR37984">
    <property type="entry name" value="PROTEIN CBG26694"/>
    <property type="match status" value="1"/>
</dbReference>
<dbReference type="EMBL" id="JAUUTY010000002">
    <property type="protein sequence ID" value="KAK1679304.1"/>
    <property type="molecule type" value="Genomic_DNA"/>
</dbReference>
<dbReference type="PANTHER" id="PTHR37984:SF5">
    <property type="entry name" value="PROTEIN NYNRIN-LIKE"/>
    <property type="match status" value="1"/>
</dbReference>
<dbReference type="Pfam" id="PF17919">
    <property type="entry name" value="RT_RNaseH_2"/>
    <property type="match status" value="1"/>
</dbReference>
<evidence type="ECO:0000313" key="3">
    <source>
        <dbReference type="EMBL" id="KAK1679304.1"/>
    </source>
</evidence>
<dbReference type="InterPro" id="IPR000953">
    <property type="entry name" value="Chromo/chromo_shadow_dom"/>
</dbReference>
<name>A0AAD8TCK2_LOLMU</name>
<dbReference type="InterPro" id="IPR041577">
    <property type="entry name" value="RT_RNaseH_2"/>
</dbReference>
<dbReference type="InterPro" id="IPR043128">
    <property type="entry name" value="Rev_trsase/Diguanyl_cyclase"/>
</dbReference>
<organism evidence="3 4">
    <name type="scientific">Lolium multiflorum</name>
    <name type="common">Italian ryegrass</name>
    <name type="synonym">Lolium perenne subsp. multiflorum</name>
    <dbReference type="NCBI Taxonomy" id="4521"/>
    <lineage>
        <taxon>Eukaryota</taxon>
        <taxon>Viridiplantae</taxon>
        <taxon>Streptophyta</taxon>
        <taxon>Embryophyta</taxon>
        <taxon>Tracheophyta</taxon>
        <taxon>Spermatophyta</taxon>
        <taxon>Magnoliopsida</taxon>
        <taxon>Liliopsida</taxon>
        <taxon>Poales</taxon>
        <taxon>Poaceae</taxon>
        <taxon>BOP clade</taxon>
        <taxon>Pooideae</taxon>
        <taxon>Poodae</taxon>
        <taxon>Poeae</taxon>
        <taxon>Poeae Chloroplast Group 2 (Poeae type)</taxon>
        <taxon>Loliodinae</taxon>
        <taxon>Loliinae</taxon>
        <taxon>Lolium</taxon>
    </lineage>
</organism>
<dbReference type="InterPro" id="IPR043502">
    <property type="entry name" value="DNA/RNA_pol_sf"/>
</dbReference>
<dbReference type="SUPFAM" id="SSF54160">
    <property type="entry name" value="Chromo domain-like"/>
    <property type="match status" value="1"/>
</dbReference>
<dbReference type="SUPFAM" id="SSF56672">
    <property type="entry name" value="DNA/RNA polymerases"/>
    <property type="match status" value="1"/>
</dbReference>
<sequence>MSPSSSTSFERIDFTSSARSARLRRHRWPILVTSSPPTGWPWMRTKWRGRCWPTPRSPRALRGFLGLAGYYRKFIRDFGLIASPLTRLLRHEAFAWDDEATAAFEALKGALTTGPVLQMPDFDKPFIVDCDASGAGFGAVLHQGDGPLAYFSRPFAARHLKRRRMSRNSLAWSRPSATGALTYGGARSAFGFSGDRPRGWIGLHGRSTATTPPTTPPCVPRHLRWSTVDLHRLSYRWIQRQRGRRHGELIRARDEMLAEVRQRLVQAQQVAKHYYDGRHREVEYAVGDWVWLRLLHRSHQSLDPRAKRKLGPRYAGPFIILERIGTLAYRLQLPEGARIHDVFHVGLLKPYHGVPPMATPPLPPTAEGRLLPSPAKVLRAQLRRDVWHLLVQWEGLSEEEATWEPREEFQLHYPDYQLEDELFAQAGRDVMTGLVYRRRGPIGPTGQA</sequence>
<reference evidence="3" key="1">
    <citation type="submission" date="2023-07" db="EMBL/GenBank/DDBJ databases">
        <title>A chromosome-level genome assembly of Lolium multiflorum.</title>
        <authorList>
            <person name="Chen Y."/>
            <person name="Copetti D."/>
            <person name="Kolliker R."/>
            <person name="Studer B."/>
        </authorList>
    </citation>
    <scope>NUCLEOTIDE SEQUENCE</scope>
    <source>
        <strain evidence="3">02402/16</strain>
        <tissue evidence="3">Leaf</tissue>
    </source>
</reference>
<dbReference type="Gene3D" id="2.40.50.40">
    <property type="match status" value="1"/>
</dbReference>